<evidence type="ECO:0000259" key="1">
    <source>
        <dbReference type="PROSITE" id="PS51819"/>
    </source>
</evidence>
<dbReference type="InterPro" id="IPR037523">
    <property type="entry name" value="VOC_core"/>
</dbReference>
<feature type="domain" description="VOC" evidence="1">
    <location>
        <begin position="2"/>
        <end position="115"/>
    </location>
</feature>
<accession>A0A9X3AA37</accession>
<proteinExistence type="predicted"/>
<dbReference type="InterPro" id="IPR004360">
    <property type="entry name" value="Glyas_Fos-R_dOase_dom"/>
</dbReference>
<keyword evidence="3" id="KW-1185">Reference proteome</keyword>
<dbReference type="Pfam" id="PF00903">
    <property type="entry name" value="Glyoxalase"/>
    <property type="match status" value="1"/>
</dbReference>
<dbReference type="AlphaFoldDB" id="A0A9X3AA37"/>
<gene>
    <name evidence="2" type="ORF">MUA00_04390</name>
</gene>
<evidence type="ECO:0000313" key="3">
    <source>
        <dbReference type="Proteomes" id="UP001150641"/>
    </source>
</evidence>
<reference evidence="2" key="1">
    <citation type="submission" date="2022-03" db="EMBL/GenBank/DDBJ databases">
        <title>Proposal of a novel genus Dryocolo and two novel species.</title>
        <authorList>
            <person name="Maddock D.W."/>
            <person name="Brady C.L."/>
            <person name="Denman S."/>
            <person name="Arnold D."/>
        </authorList>
    </citation>
    <scope>NUCLEOTIDE SEQUENCE</scope>
    <source>
        <strain evidence="2">H6W4</strain>
    </source>
</reference>
<comment type="caution">
    <text evidence="2">The sequence shown here is derived from an EMBL/GenBank/DDBJ whole genome shotgun (WGS) entry which is preliminary data.</text>
</comment>
<dbReference type="RefSeq" id="WP_271121777.1">
    <property type="nucleotide sequence ID" value="NZ_JALHAN010000057.1"/>
</dbReference>
<organism evidence="2 3">
    <name type="scientific">Dryocola boscaweniae</name>
    <dbReference type="NCBI Taxonomy" id="2925397"/>
    <lineage>
        <taxon>Bacteria</taxon>
        <taxon>Pseudomonadati</taxon>
        <taxon>Pseudomonadota</taxon>
        <taxon>Gammaproteobacteria</taxon>
        <taxon>Enterobacterales</taxon>
        <taxon>Enterobacteriaceae</taxon>
        <taxon>Dryocola</taxon>
    </lineage>
</organism>
<evidence type="ECO:0000313" key="2">
    <source>
        <dbReference type="EMBL" id="MCT4701044.1"/>
    </source>
</evidence>
<protein>
    <submittedName>
        <fullName evidence="2">VOC family protein</fullName>
    </submittedName>
</protein>
<dbReference type="Proteomes" id="UP001150641">
    <property type="component" value="Unassembled WGS sequence"/>
</dbReference>
<dbReference type="SUPFAM" id="SSF54593">
    <property type="entry name" value="Glyoxalase/Bleomycin resistance protein/Dihydroxybiphenyl dioxygenase"/>
    <property type="match status" value="1"/>
</dbReference>
<name>A0A9X3AA37_9ENTR</name>
<dbReference type="Gene3D" id="3.10.180.10">
    <property type="entry name" value="2,3-Dihydroxybiphenyl 1,2-Dioxygenase, domain 1"/>
    <property type="match status" value="1"/>
</dbReference>
<dbReference type="EMBL" id="JALHAP010000071">
    <property type="protein sequence ID" value="MCT4701044.1"/>
    <property type="molecule type" value="Genomic_DNA"/>
</dbReference>
<dbReference type="InterPro" id="IPR029068">
    <property type="entry name" value="Glyas_Bleomycin-R_OHBP_Dase"/>
</dbReference>
<dbReference type="PROSITE" id="PS51819">
    <property type="entry name" value="VOC"/>
    <property type="match status" value="1"/>
</dbReference>
<sequence length="116" mass="13359">MKVKRIVANFMTPEPSLVNDFYQNILGLELAMDHGWIRTYTSSESMTAQVSFANEGGSSTPVPDLSIEVDDLDEVLRRVQKDKLTVEYGPVSEPWRVRRFYVRDPFGRLINILQHE</sequence>